<protein>
    <submittedName>
        <fullName evidence="3">Pilus assembly protein TadE</fullName>
    </submittedName>
</protein>
<dbReference type="InterPro" id="IPR028087">
    <property type="entry name" value="Tad_N"/>
</dbReference>
<keyword evidence="1" id="KW-0812">Transmembrane</keyword>
<keyword evidence="1" id="KW-1133">Transmembrane helix</keyword>
<comment type="caution">
    <text evidence="3">The sequence shown here is derived from an EMBL/GenBank/DDBJ whole genome shotgun (WGS) entry which is preliminary data.</text>
</comment>
<keyword evidence="1" id="KW-0472">Membrane</keyword>
<organism evidence="3 4">
    <name type="scientific">Massilia horti</name>
    <dbReference type="NCBI Taxonomy" id="2562153"/>
    <lineage>
        <taxon>Bacteria</taxon>
        <taxon>Pseudomonadati</taxon>
        <taxon>Pseudomonadota</taxon>
        <taxon>Betaproteobacteria</taxon>
        <taxon>Burkholderiales</taxon>
        <taxon>Oxalobacteraceae</taxon>
        <taxon>Telluria group</taxon>
        <taxon>Massilia</taxon>
    </lineage>
</organism>
<dbReference type="Pfam" id="PF13400">
    <property type="entry name" value="Tad"/>
    <property type="match status" value="1"/>
</dbReference>
<dbReference type="RefSeq" id="WP_135191006.1">
    <property type="nucleotide sequence ID" value="NZ_SPUM01000118.1"/>
</dbReference>
<evidence type="ECO:0000313" key="4">
    <source>
        <dbReference type="Proteomes" id="UP000297258"/>
    </source>
</evidence>
<evidence type="ECO:0000259" key="2">
    <source>
        <dbReference type="Pfam" id="PF13400"/>
    </source>
</evidence>
<feature type="domain" description="Putative Flp pilus-assembly TadG-like N-terminal" evidence="2">
    <location>
        <begin position="30"/>
        <end position="75"/>
    </location>
</feature>
<keyword evidence="4" id="KW-1185">Reference proteome</keyword>
<accession>A0A4Y9STV7</accession>
<dbReference type="Proteomes" id="UP000297258">
    <property type="component" value="Unassembled WGS sequence"/>
</dbReference>
<gene>
    <name evidence="3" type="ORF">E4O92_17840</name>
</gene>
<dbReference type="EMBL" id="SPUM01000118">
    <property type="protein sequence ID" value="TFW29878.1"/>
    <property type="molecule type" value="Genomic_DNA"/>
</dbReference>
<evidence type="ECO:0000313" key="3">
    <source>
        <dbReference type="EMBL" id="TFW29878.1"/>
    </source>
</evidence>
<dbReference type="OrthoDB" id="8595764at2"/>
<name>A0A4Y9STV7_9BURK</name>
<sequence length="514" mass="53841">MDSTTVEAARDAACLANYLPNRSGETRQRGAVAVMFAVLLPLIIVCYGLALDLGRVYSRKAEMQAIAGSAAIAAAKKLNGTKAGIENAITAAGHVLQGGGDNTDAIYWPKYGYVNTMVWSDAAIMFSKTADGSTGWLSAESAKQAPRGLAFVKVDTSALDKSYGAVDMLFAPVSSSFATVNVSHTAVAGRGSINVTPFGICAMDAAFTRRKNVLTDTTYDELVEYGFRRGVGYNLMKLNPNGSVAGRNYLIDPVALSGSGSPNNLSLTTVTPYVCTGTMAVPRLIGEKVTVQSGFPLASLVNQLNSRLDIYTNGCDAATTPPGTNVKQYTANSSLGWMSPKPPTTSQTAASQTITRDGVTMLQTKADQDPPNNLTTTDTGVLWAYAKAVPWSAYTPGVPEPEGGYEPFETKQVTWDKLYGSSVLLAPTGSNYPSPTPSASITSPPALARRPGVANRRVLNVPILDCATMSGSTATVLAVGRFFMTVQATTSAISAEFAGATSEVQAGGPVELVQ</sequence>
<evidence type="ECO:0000256" key="1">
    <source>
        <dbReference type="SAM" id="Phobius"/>
    </source>
</evidence>
<reference evidence="3 4" key="1">
    <citation type="submission" date="2019-03" db="EMBL/GenBank/DDBJ databases">
        <title>Draft genome of Massilia hortus sp. nov., a novel bacterial species of the Oxalobacteraceae family.</title>
        <authorList>
            <person name="Peta V."/>
            <person name="Raths R."/>
            <person name="Bucking H."/>
        </authorList>
    </citation>
    <scope>NUCLEOTIDE SEQUENCE [LARGE SCALE GENOMIC DNA]</scope>
    <source>
        <strain evidence="3 4">ONC3</strain>
    </source>
</reference>
<dbReference type="AlphaFoldDB" id="A0A4Y9STV7"/>
<proteinExistence type="predicted"/>
<feature type="transmembrane region" description="Helical" evidence="1">
    <location>
        <begin position="30"/>
        <end position="50"/>
    </location>
</feature>